<dbReference type="NCBIfam" id="TIGR03505">
    <property type="entry name" value="FimV_core"/>
    <property type="match status" value="1"/>
</dbReference>
<feature type="compositionally biased region" description="Acidic residues" evidence="2">
    <location>
        <begin position="555"/>
        <end position="568"/>
    </location>
</feature>
<feature type="compositionally biased region" description="Acidic residues" evidence="2">
    <location>
        <begin position="602"/>
        <end position="615"/>
    </location>
</feature>
<feature type="compositionally biased region" description="Low complexity" evidence="2">
    <location>
        <begin position="422"/>
        <end position="431"/>
    </location>
</feature>
<dbReference type="InterPro" id="IPR038440">
    <property type="entry name" value="FimV_C_sf"/>
</dbReference>
<keyword evidence="1" id="KW-0175">Coiled coil</keyword>
<feature type="compositionally biased region" description="Low complexity" evidence="2">
    <location>
        <begin position="775"/>
        <end position="784"/>
    </location>
</feature>
<evidence type="ECO:0008006" key="5">
    <source>
        <dbReference type="Google" id="ProtNLM"/>
    </source>
</evidence>
<organism evidence="3 4">
    <name type="scientific">Litorilituus sediminis</name>
    <dbReference type="NCBI Taxonomy" id="718192"/>
    <lineage>
        <taxon>Bacteria</taxon>
        <taxon>Pseudomonadati</taxon>
        <taxon>Pseudomonadota</taxon>
        <taxon>Gammaproteobacteria</taxon>
        <taxon>Alteromonadales</taxon>
        <taxon>Colwelliaceae</taxon>
        <taxon>Litorilituus</taxon>
    </lineage>
</organism>
<evidence type="ECO:0000256" key="2">
    <source>
        <dbReference type="SAM" id="MobiDB-lite"/>
    </source>
</evidence>
<feature type="coiled-coil region" evidence="1">
    <location>
        <begin position="152"/>
        <end position="259"/>
    </location>
</feature>
<feature type="region of interest" description="Disordered" evidence="2">
    <location>
        <begin position="1100"/>
        <end position="1145"/>
    </location>
</feature>
<evidence type="ECO:0000313" key="4">
    <source>
        <dbReference type="Proteomes" id="UP000290244"/>
    </source>
</evidence>
<evidence type="ECO:0000313" key="3">
    <source>
        <dbReference type="EMBL" id="QBG37413.1"/>
    </source>
</evidence>
<dbReference type="InterPro" id="IPR020012">
    <property type="entry name" value="LysM_FimV"/>
</dbReference>
<feature type="compositionally biased region" description="Low complexity" evidence="2">
    <location>
        <begin position="728"/>
        <end position="737"/>
    </location>
</feature>
<feature type="region of interest" description="Disordered" evidence="2">
    <location>
        <begin position="1007"/>
        <end position="1039"/>
    </location>
</feature>
<dbReference type="NCBIfam" id="TIGR03504">
    <property type="entry name" value="FimV_Cterm"/>
    <property type="match status" value="1"/>
</dbReference>
<feature type="compositionally biased region" description="Acidic residues" evidence="2">
    <location>
        <begin position="790"/>
        <end position="803"/>
    </location>
</feature>
<feature type="compositionally biased region" description="Acidic residues" evidence="2">
    <location>
        <begin position="834"/>
        <end position="847"/>
    </location>
</feature>
<feature type="region of interest" description="Disordered" evidence="2">
    <location>
        <begin position="1052"/>
        <end position="1085"/>
    </location>
</feature>
<dbReference type="KEGG" id="lsd:EMK97_17545"/>
<dbReference type="Proteomes" id="UP000290244">
    <property type="component" value="Chromosome"/>
</dbReference>
<feature type="compositionally biased region" description="Acidic residues" evidence="2">
    <location>
        <begin position="432"/>
        <end position="441"/>
    </location>
</feature>
<dbReference type="RefSeq" id="WP_130604077.1">
    <property type="nucleotide sequence ID" value="NZ_CP034759.1"/>
</dbReference>
<feature type="compositionally biased region" description="Acidic residues" evidence="2">
    <location>
        <begin position="881"/>
        <end position="894"/>
    </location>
</feature>
<evidence type="ECO:0000256" key="1">
    <source>
        <dbReference type="SAM" id="Coils"/>
    </source>
</evidence>
<dbReference type="EMBL" id="CP034759">
    <property type="protein sequence ID" value="QBG37413.1"/>
    <property type="molecule type" value="Genomic_DNA"/>
</dbReference>
<dbReference type="AlphaFoldDB" id="A0A4P6P777"/>
<proteinExistence type="predicted"/>
<feature type="compositionally biased region" description="Acidic residues" evidence="2">
    <location>
        <begin position="1052"/>
        <end position="1070"/>
    </location>
</feature>
<name>A0A4P6P777_9GAMM</name>
<gene>
    <name evidence="3" type="ORF">EMK97_17545</name>
</gene>
<feature type="compositionally biased region" description="Acidic residues" evidence="2">
    <location>
        <begin position="649"/>
        <end position="662"/>
    </location>
</feature>
<feature type="region of interest" description="Disordered" evidence="2">
    <location>
        <begin position="410"/>
        <end position="898"/>
    </location>
</feature>
<feature type="compositionally biased region" description="Acidic residues" evidence="2">
    <location>
        <begin position="465"/>
        <end position="501"/>
    </location>
</feature>
<accession>A0A4P6P777</accession>
<feature type="compositionally biased region" description="Low complexity" evidence="2">
    <location>
        <begin position="585"/>
        <end position="601"/>
    </location>
</feature>
<feature type="compositionally biased region" description="Low complexity" evidence="2">
    <location>
        <begin position="866"/>
        <end position="876"/>
    </location>
</feature>
<dbReference type="OrthoDB" id="5298707at2"/>
<protein>
    <recommendedName>
        <fullName evidence="5">Pilus assembly protein FimV</fullName>
    </recommendedName>
</protein>
<feature type="compositionally biased region" description="Acidic residues" evidence="2">
    <location>
        <begin position="513"/>
        <end position="528"/>
    </location>
</feature>
<sequence>MQNIVRLCLWPLVIISILFVQMPIMAEEERGIRMRGPKSTDVFPYDRYGPITSRDTLWNIALTVRPDSRLTVYQVMQALFQENPQAFVENNRNHLVEGQYIKIPSFERMMSIDSQIARKNTEMDEQAWQDKQPKIVKPKKKAAEPSVNKKDLDTVKVEINEQIKTLDSAQQQRLETIQNDVLDSIDGLQAILKENESLRQRLTSFSDKLGVMQAEVAKGKEIKSQMDDMIKLQQELLAKAEAREQQLLLEKQQAELEKNDFTSSFWFTVLMSTVPALLILSIAFFILRRGNKDNEQFAEDLFEPKAKAAKVSDESKSLDDELGLDDDLSLDDDLGLTDDLSIDDELGLDDDLSLDDELDLDDELNLDDDLSIDLLEGDDKESEDDAIHLDDDDALDDLDDLEDILLDDDSDVETLEGGELGQGDLDSLLSGLDEEAEDEPAESVGEALPGGELNQNDLNDLLGSLDEEQADDEVDADSIIETDDVIEDEVGIEEIDIDEALEQATKAKQPSAELDDSAEATDPDDIDALLDSMGTESSEDKAEEEPAPEASVADDLPDEVTDPDDIDALLDSMGAESSDDKAQEETTAPAEEPVPEASVADDLPDEVTDPDDIDALLDSMGTDSSDDKVEEETTAPAEEPAQASSVADDLPDEVTDPDDIDALLDSMGAESSDDKAEEETTAPAEEPAIEASVADELPDEVTDPDDIDALLDSMGTESSDDKAEEETATPAEEAVPESSVADDLPDEVTDPDDIDALLDSMGAESSDDKAEEETATPAEEAVPESSVADDLPDEVTDPDDIDALLDSMGAESSDDKAEEESPTDSVAEASVADDLPDEVTDPDDIDALLDSMGAESSDDKAEEETTAPAEEPAPEASVADDLPDEVTDPDDIDALLDSMGADVHEVEDKPVEEQVPSGASQAMATDALVDENEQAEPVDSENADKIAQMTAEYVEPFLTADFSDVLTGKIEDTQELSSEEQVQEPDVDAAIDDEIDIDALISEVNDAANSGAASDEPSVSDELLDVGDSLLDDSNAAVPDFSDENVLADLLSENEAEMSSDEVVDDVVEDADSHSQATEIEDIEELDNVDFDELLANIEEDNQAADIENAPILDDIGDSITDTVEAEEQPNEAEKAPEKSASQDYVSVDDLLTESMLEVEESEPYDKANIDVGLNEYSEFAEDANAVDVDEQSDITGKLDLAKMYLEIGDNDNAQAALQEVINQGDSEQQAYAQELLDSIK</sequence>
<feature type="compositionally biased region" description="Acidic residues" evidence="2">
    <location>
        <begin position="743"/>
        <end position="756"/>
    </location>
</feature>
<dbReference type="InterPro" id="IPR020011">
    <property type="entry name" value="FimV_C"/>
</dbReference>
<feature type="compositionally biased region" description="Acidic residues" evidence="2">
    <location>
        <begin position="696"/>
        <end position="709"/>
    </location>
</feature>
<reference evidence="3 4" key="1">
    <citation type="submission" date="2018-12" db="EMBL/GenBank/DDBJ databases">
        <title>Complete genome of Litorilituus sediminis.</title>
        <authorList>
            <person name="Liu A."/>
            <person name="Rong J."/>
        </authorList>
    </citation>
    <scope>NUCLEOTIDE SEQUENCE [LARGE SCALE GENOMIC DNA]</scope>
    <source>
        <strain evidence="3 4">JCM 17549</strain>
    </source>
</reference>
<feature type="compositionally biased region" description="Low complexity" evidence="2">
    <location>
        <begin position="634"/>
        <end position="648"/>
    </location>
</feature>
<feature type="compositionally biased region" description="Low complexity" evidence="2">
    <location>
        <begin position="681"/>
        <end position="691"/>
    </location>
</feature>
<keyword evidence="4" id="KW-1185">Reference proteome</keyword>
<dbReference type="Gene3D" id="1.20.58.2200">
    <property type="match status" value="1"/>
</dbReference>